<accession>A0A8J9ZWX6</accession>
<proteinExistence type="inferred from homology"/>
<sequence>MGGGPSRRCRGGICRSEAKLDGKTVIITGSNTGIGKVTAKDLARRGARVIMACRDLTKAEAAATEIRQETGNEGVVVEKLDLASLASVREFATKINQQEGQLDILINNAGIMYCPPWKTADGFEMQFGTNHLGHFLLTNLLLDKIKASAPSRIVVVSSLAHETGRMYFDDVNLTNNYGPNRAYCQSKLANVLFANELARRLEGTDVIVNSLHPGVIETELQRNMAEGCGSMYNCWKCCFWCGVRTFGKSQWEGAQTTIHCAVDEQIEGSGLYFSDCVPKQPAPQGRDDAAAKRLWDLSEETVGLKTD</sequence>
<comment type="similarity">
    <text evidence="2">Belongs to the short-chain dehydrogenases/reductases (SDR) family.</text>
</comment>
<dbReference type="AlphaFoldDB" id="A0A8J9ZWX6"/>
<keyword evidence="1" id="KW-0560">Oxidoreductase</keyword>
<dbReference type="PANTHER" id="PTHR43157:SF31">
    <property type="entry name" value="PHOSPHATIDYLINOSITOL-GLYCAN BIOSYNTHESIS CLASS F PROTEIN"/>
    <property type="match status" value="1"/>
</dbReference>
<dbReference type="InterPro" id="IPR036291">
    <property type="entry name" value="NAD(P)-bd_dom_sf"/>
</dbReference>
<dbReference type="GO" id="GO:0016491">
    <property type="term" value="F:oxidoreductase activity"/>
    <property type="evidence" value="ECO:0007669"/>
    <property type="project" value="UniProtKB-KW"/>
</dbReference>
<evidence type="ECO:0000313" key="3">
    <source>
        <dbReference type="EMBL" id="CAH1265129.1"/>
    </source>
</evidence>
<dbReference type="PANTHER" id="PTHR43157">
    <property type="entry name" value="PHOSPHATIDYLINOSITOL-GLYCAN BIOSYNTHESIS CLASS F PROTEIN-RELATED"/>
    <property type="match status" value="1"/>
</dbReference>
<organism evidence="3 4">
    <name type="scientific">Branchiostoma lanceolatum</name>
    <name type="common">Common lancelet</name>
    <name type="synonym">Amphioxus lanceolatum</name>
    <dbReference type="NCBI Taxonomy" id="7740"/>
    <lineage>
        <taxon>Eukaryota</taxon>
        <taxon>Metazoa</taxon>
        <taxon>Chordata</taxon>
        <taxon>Cephalochordata</taxon>
        <taxon>Leptocardii</taxon>
        <taxon>Amphioxiformes</taxon>
        <taxon>Branchiostomatidae</taxon>
        <taxon>Branchiostoma</taxon>
    </lineage>
</organism>
<dbReference type="EMBL" id="OV696690">
    <property type="protein sequence ID" value="CAH1265129.1"/>
    <property type="molecule type" value="Genomic_DNA"/>
</dbReference>
<dbReference type="NCBIfam" id="NF004846">
    <property type="entry name" value="PRK06197.1"/>
    <property type="match status" value="1"/>
</dbReference>
<dbReference type="SUPFAM" id="SSF51735">
    <property type="entry name" value="NAD(P)-binding Rossmann-fold domains"/>
    <property type="match status" value="1"/>
</dbReference>
<dbReference type="Pfam" id="PF00106">
    <property type="entry name" value="adh_short"/>
    <property type="match status" value="1"/>
</dbReference>
<evidence type="ECO:0000313" key="4">
    <source>
        <dbReference type="Proteomes" id="UP000838412"/>
    </source>
</evidence>
<dbReference type="OrthoDB" id="191139at2759"/>
<keyword evidence="4" id="KW-1185">Reference proteome</keyword>
<evidence type="ECO:0000256" key="2">
    <source>
        <dbReference type="RuleBase" id="RU000363"/>
    </source>
</evidence>
<dbReference type="Gene3D" id="3.40.50.720">
    <property type="entry name" value="NAD(P)-binding Rossmann-like Domain"/>
    <property type="match status" value="1"/>
</dbReference>
<gene>
    <name evidence="3" type="primary">RDH12</name>
    <name evidence="3" type="ORF">BLAG_LOCUS19202</name>
</gene>
<dbReference type="Proteomes" id="UP000838412">
    <property type="component" value="Chromosome 5"/>
</dbReference>
<dbReference type="InterPro" id="IPR002347">
    <property type="entry name" value="SDR_fam"/>
</dbReference>
<reference evidence="3" key="1">
    <citation type="submission" date="2022-01" db="EMBL/GenBank/DDBJ databases">
        <authorList>
            <person name="Braso-Vives M."/>
        </authorList>
    </citation>
    <scope>NUCLEOTIDE SEQUENCE</scope>
</reference>
<protein>
    <submittedName>
        <fullName evidence="3">RDH12 protein</fullName>
    </submittedName>
</protein>
<evidence type="ECO:0000256" key="1">
    <source>
        <dbReference type="ARBA" id="ARBA00023002"/>
    </source>
</evidence>
<name>A0A8J9ZWX6_BRALA</name>
<dbReference type="PRINTS" id="PR00081">
    <property type="entry name" value="GDHRDH"/>
</dbReference>
<dbReference type="PRINTS" id="PR00080">
    <property type="entry name" value="SDRFAMILY"/>
</dbReference>